<feature type="transmembrane region" description="Helical" evidence="1">
    <location>
        <begin position="244"/>
        <end position="263"/>
    </location>
</feature>
<dbReference type="EMBL" id="QYZD01000006">
    <property type="protein sequence ID" value="RJG24515.1"/>
    <property type="molecule type" value="Genomic_DNA"/>
</dbReference>
<dbReference type="InterPro" id="IPR014231">
    <property type="entry name" value="Spore_YpjB"/>
</dbReference>
<accession>A0A3A3GLM9</accession>
<name>A0A3A3GLM9_PANTH</name>
<keyword evidence="1" id="KW-0812">Transmembrane</keyword>
<sequence>MLIRRSRWLVIVIGIIGMCTLGLAPAGAATEPNSMAGKPEDRWLKLDQQAEEIYQAVKKQELDQARQLVQKMGESMTDTSFYGATGVEGVRALSDAIVQVKRALPAIELNEERLMHVAARLRLASDALIHKKQAMWLQYEQMLRDEMNRMKQVKQDKEWLSSAKQWLLHVDRIRPAATIQRSPETMEVIDSLVRLVQRAVAKQTPLAEVNQALNRHGDEWLRQLFGKTKDAPTFGHEDRGTLPLQWTLLFTFIICSVLFYVALQKYRYEHDSIRPGRFRK</sequence>
<comment type="caution">
    <text evidence="2">The sequence shown here is derived from an EMBL/GenBank/DDBJ whole genome shotgun (WGS) entry which is preliminary data.</text>
</comment>
<evidence type="ECO:0000256" key="1">
    <source>
        <dbReference type="SAM" id="Phobius"/>
    </source>
</evidence>
<organism evidence="2 3">
    <name type="scientific">Paenibacillus thiaminolyticus</name>
    <name type="common">Bacillus thiaminolyticus</name>
    <dbReference type="NCBI Taxonomy" id="49283"/>
    <lineage>
        <taxon>Bacteria</taxon>
        <taxon>Bacillati</taxon>
        <taxon>Bacillota</taxon>
        <taxon>Bacilli</taxon>
        <taxon>Bacillales</taxon>
        <taxon>Paenibacillaceae</taxon>
        <taxon>Paenibacillus</taxon>
    </lineage>
</organism>
<protein>
    <submittedName>
        <fullName evidence="2">Sporulation protein</fullName>
    </submittedName>
</protein>
<dbReference type="AlphaFoldDB" id="A0A3A3GLM9"/>
<dbReference type="Pfam" id="PF09577">
    <property type="entry name" value="Spore_YpjB"/>
    <property type="match status" value="1"/>
</dbReference>
<keyword evidence="1" id="KW-1133">Transmembrane helix</keyword>
<dbReference type="OrthoDB" id="2464294at2"/>
<evidence type="ECO:0000313" key="3">
    <source>
        <dbReference type="Proteomes" id="UP000266177"/>
    </source>
</evidence>
<evidence type="ECO:0000313" key="2">
    <source>
        <dbReference type="EMBL" id="RJG24515.1"/>
    </source>
</evidence>
<gene>
    <name evidence="2" type="ORF">DQX05_09330</name>
</gene>
<keyword evidence="1" id="KW-0472">Membrane</keyword>
<dbReference type="RefSeq" id="WP_119792933.1">
    <property type="nucleotide sequence ID" value="NZ_QYZD01000006.1"/>
</dbReference>
<reference evidence="2 3" key="1">
    <citation type="submission" date="2018-09" db="EMBL/GenBank/DDBJ databases">
        <title>Paenibacillus SK2017-BO5.</title>
        <authorList>
            <person name="Piskunova J.V."/>
            <person name="Dubiley S.A."/>
            <person name="Severinov K.V."/>
        </authorList>
    </citation>
    <scope>NUCLEOTIDE SEQUENCE [LARGE SCALE GENOMIC DNA]</scope>
    <source>
        <strain evidence="2 3">BO5</strain>
    </source>
</reference>
<proteinExistence type="predicted"/>
<dbReference type="Proteomes" id="UP000266177">
    <property type="component" value="Unassembled WGS sequence"/>
</dbReference>